<dbReference type="AlphaFoldDB" id="A0A5D4SAN3"/>
<feature type="coiled-coil region" evidence="1">
    <location>
        <begin position="117"/>
        <end position="151"/>
    </location>
</feature>
<evidence type="ECO:0000313" key="2">
    <source>
        <dbReference type="EMBL" id="TYS60717.1"/>
    </source>
</evidence>
<reference evidence="2 3" key="1">
    <citation type="submission" date="2019-08" db="EMBL/GenBank/DDBJ databases">
        <title>Bacillus genomes from the desert of Cuatro Cienegas, Coahuila.</title>
        <authorList>
            <person name="Olmedo-Alvarez G."/>
        </authorList>
    </citation>
    <scope>NUCLEOTIDE SEQUENCE [LARGE SCALE GENOMIC DNA]</scope>
    <source>
        <strain evidence="2 3">CH37_1T</strain>
    </source>
</reference>
<gene>
    <name evidence="2" type="ORF">FZD47_21145</name>
</gene>
<evidence type="ECO:0000256" key="1">
    <source>
        <dbReference type="SAM" id="Coils"/>
    </source>
</evidence>
<proteinExistence type="predicted"/>
<organism evidence="2 3">
    <name type="scientific">Bacillus infantis</name>
    <dbReference type="NCBI Taxonomy" id="324767"/>
    <lineage>
        <taxon>Bacteria</taxon>
        <taxon>Bacillati</taxon>
        <taxon>Bacillota</taxon>
        <taxon>Bacilli</taxon>
        <taxon>Bacillales</taxon>
        <taxon>Bacillaceae</taxon>
        <taxon>Bacillus</taxon>
    </lineage>
</organism>
<name>A0A5D4SAN3_9BACI</name>
<keyword evidence="1" id="KW-0175">Coiled coil</keyword>
<dbReference type="EMBL" id="VTES01000006">
    <property type="protein sequence ID" value="TYS60717.1"/>
    <property type="molecule type" value="Genomic_DNA"/>
</dbReference>
<accession>A0A5D4SAN3</accession>
<dbReference type="Proteomes" id="UP000323732">
    <property type="component" value="Unassembled WGS sequence"/>
</dbReference>
<sequence length="203" mass="24406">MKKSYSRLNLLSEQLSGQREPRGFFKHFFTHRRYITVSIPYYDYLRGKVFIDDLRNNFQDQVPFNFDFVVLLYLLYDDFLNQIKRGAKNKDIANYLIAGYNRHFINQKKKKRVMKQLTKHVFEFDELEEEVQEEEEKVAYLEIRLNESEILRAEVLIHDLESYLSDYELTIEKLICIVYLDFIDQIKNEGNSLSVQKSILAHL</sequence>
<dbReference type="RefSeq" id="WP_187445525.1">
    <property type="nucleotide sequence ID" value="NZ_VTES01000006.1"/>
</dbReference>
<evidence type="ECO:0000313" key="3">
    <source>
        <dbReference type="Proteomes" id="UP000323732"/>
    </source>
</evidence>
<protein>
    <submittedName>
        <fullName evidence="2">Uncharacterized protein</fullName>
    </submittedName>
</protein>
<comment type="caution">
    <text evidence="2">The sequence shown here is derived from an EMBL/GenBank/DDBJ whole genome shotgun (WGS) entry which is preliminary data.</text>
</comment>